<name>A0A9P5YWL2_9AGAR</name>
<accession>A0A9P5YWL2</accession>
<dbReference type="EMBL" id="MU155309">
    <property type="protein sequence ID" value="KAF9476040.1"/>
    <property type="molecule type" value="Genomic_DNA"/>
</dbReference>
<protein>
    <submittedName>
        <fullName evidence="3">Uncharacterized protein</fullName>
    </submittedName>
</protein>
<feature type="region of interest" description="Disordered" evidence="1">
    <location>
        <begin position="464"/>
        <end position="545"/>
    </location>
</feature>
<evidence type="ECO:0000256" key="2">
    <source>
        <dbReference type="SAM" id="Phobius"/>
    </source>
</evidence>
<keyword evidence="2" id="KW-0812">Transmembrane</keyword>
<reference evidence="3" key="1">
    <citation type="submission" date="2020-11" db="EMBL/GenBank/DDBJ databases">
        <authorList>
            <consortium name="DOE Joint Genome Institute"/>
            <person name="Ahrendt S."/>
            <person name="Riley R."/>
            <person name="Andreopoulos W."/>
            <person name="Labutti K."/>
            <person name="Pangilinan J."/>
            <person name="Ruiz-Duenas F.J."/>
            <person name="Barrasa J.M."/>
            <person name="Sanchez-Garcia M."/>
            <person name="Camarero S."/>
            <person name="Miyauchi S."/>
            <person name="Serrano A."/>
            <person name="Linde D."/>
            <person name="Babiker R."/>
            <person name="Drula E."/>
            <person name="Ayuso-Fernandez I."/>
            <person name="Pacheco R."/>
            <person name="Padilla G."/>
            <person name="Ferreira P."/>
            <person name="Barriuso J."/>
            <person name="Kellner H."/>
            <person name="Castanera R."/>
            <person name="Alfaro M."/>
            <person name="Ramirez L."/>
            <person name="Pisabarro A.G."/>
            <person name="Kuo A."/>
            <person name="Tritt A."/>
            <person name="Lipzen A."/>
            <person name="He G."/>
            <person name="Yan M."/>
            <person name="Ng V."/>
            <person name="Cullen D."/>
            <person name="Martin F."/>
            <person name="Rosso M.-N."/>
            <person name="Henrissat B."/>
            <person name="Hibbett D."/>
            <person name="Martinez A.T."/>
            <person name="Grigoriev I.V."/>
        </authorList>
    </citation>
    <scope>NUCLEOTIDE SEQUENCE</scope>
    <source>
        <strain evidence="3">CIRM-BRFM 674</strain>
    </source>
</reference>
<gene>
    <name evidence="3" type="ORF">BDN70DRAFT_882950</name>
</gene>
<keyword evidence="4" id="KW-1185">Reference proteome</keyword>
<feature type="region of interest" description="Disordered" evidence="1">
    <location>
        <begin position="101"/>
        <end position="123"/>
    </location>
</feature>
<evidence type="ECO:0000313" key="3">
    <source>
        <dbReference type="EMBL" id="KAF9476040.1"/>
    </source>
</evidence>
<dbReference type="AlphaFoldDB" id="A0A9P5YWL2"/>
<feature type="compositionally biased region" description="Basic residues" evidence="1">
    <location>
        <begin position="532"/>
        <end position="542"/>
    </location>
</feature>
<keyword evidence="2" id="KW-1133">Transmembrane helix</keyword>
<proteinExistence type="predicted"/>
<feature type="compositionally biased region" description="Polar residues" evidence="1">
    <location>
        <begin position="490"/>
        <end position="512"/>
    </location>
</feature>
<keyword evidence="2" id="KW-0472">Membrane</keyword>
<organism evidence="3 4">
    <name type="scientific">Pholiota conissans</name>
    <dbReference type="NCBI Taxonomy" id="109636"/>
    <lineage>
        <taxon>Eukaryota</taxon>
        <taxon>Fungi</taxon>
        <taxon>Dikarya</taxon>
        <taxon>Basidiomycota</taxon>
        <taxon>Agaricomycotina</taxon>
        <taxon>Agaricomycetes</taxon>
        <taxon>Agaricomycetidae</taxon>
        <taxon>Agaricales</taxon>
        <taxon>Agaricineae</taxon>
        <taxon>Strophariaceae</taxon>
        <taxon>Pholiota</taxon>
    </lineage>
</organism>
<feature type="region of interest" description="Disordered" evidence="1">
    <location>
        <begin position="422"/>
        <end position="452"/>
    </location>
</feature>
<evidence type="ECO:0000313" key="4">
    <source>
        <dbReference type="Proteomes" id="UP000807469"/>
    </source>
</evidence>
<comment type="caution">
    <text evidence="3">The sequence shown here is derived from an EMBL/GenBank/DDBJ whole genome shotgun (WGS) entry which is preliminary data.</text>
</comment>
<feature type="compositionally biased region" description="Low complexity" evidence="1">
    <location>
        <begin position="1"/>
        <end position="21"/>
    </location>
</feature>
<evidence type="ECO:0000256" key="1">
    <source>
        <dbReference type="SAM" id="MobiDB-lite"/>
    </source>
</evidence>
<dbReference type="Proteomes" id="UP000807469">
    <property type="component" value="Unassembled WGS sequence"/>
</dbReference>
<feature type="transmembrane region" description="Helical" evidence="2">
    <location>
        <begin position="611"/>
        <end position="629"/>
    </location>
</feature>
<sequence>MPRSSSSTSTPSITTITDPPSGHASPISPELLNTLLRTPPPTHIPTLVTAMPPELPELPGDEPFRFHIRDGPKPLHLPYTHEKRHISRQFRRYLESLTPSDEPELVQAVPTPTKPSPVIEPVQSPIISPSVSERLLRTPPMPPRTESGNFALPPPHELSMNINSKPTSPVPVIDPIHSPDIIPSIPESPVIFAPNPLPSTQFDSFLEILQENSQVQRATADQSNKLNAYMAGLNEWLGRDARDRDMEIRQVMISRLDNMLRDLQLKGIDDELRRQEPSPPSATPSVQMLPAEAPVRVRSIVSPASSRRSSRPPTVVCIESSPNPSWSTISELATSKKDTQLTPTVVQPTQQPINIIVQAVQPLPPSGQTQLPIIVGAPDPINYGTEGHPPIIQVGSENPNRPEDWSHCNHCCNSHSAQKITIDQTSPCRGRSPSPRRDWPEPITTILPSQPIGAQPQVAPVIVQVPPRSPSPSPSRHRHHYRRSSSPTPIVNQQPAPYTYPQQVDQPPQTIVIQPERYRSPSPVIARERPRSRSRSPRRSRTPRCEHLRRSISPVRIYPALPEIRIAEPQFRLTDNEAQLIELRCMFQRLQNDTGKDRAWVAPQGKTQEDLMFFFMVSFSFVFLGFILYKGL</sequence>
<feature type="region of interest" description="Disordered" evidence="1">
    <location>
        <begin position="1"/>
        <end position="45"/>
    </location>
</feature>